<reference evidence="3 5" key="2">
    <citation type="submission" date="2019-10" db="EMBL/GenBank/DDBJ databases">
        <authorList>
            <person name="Karimi E."/>
        </authorList>
    </citation>
    <scope>NUCLEOTIDE SEQUENCE [LARGE SCALE GENOMIC DNA]</scope>
    <source>
        <strain evidence="3">Sphingobacterium sp. 8BC</strain>
    </source>
</reference>
<dbReference type="PANTHER" id="PTHR43685">
    <property type="entry name" value="GLYCOSYLTRANSFERASE"/>
    <property type="match status" value="1"/>
</dbReference>
<sequence>MKISLIISTYNWPEALALCLESVLLQKVLPDEILIADDGSGKETERVVAEYKSKFNIPFIHVWHEDEGFQLAKIRNKAIAKASSDYIVQIDGDLILHPYFIRDHRKFARKGSVVRASRIYLDREFSEKKLTKRDTKVNRFDKGVSNLFSAFRFQLLWKYFEFNYKNKGNERWEIHGANMAYWREDAIRVNGYNEDFKGWGPEDKEFVARLLNINIKKRFLKFGGIVFHIWHAINAKENLGNNNCLFAKTKKLNLTYCDNGIDKYLKSSD</sequence>
<organism evidence="2 4">
    <name type="scientific">Sphingobacterium multivorum</name>
    <dbReference type="NCBI Taxonomy" id="28454"/>
    <lineage>
        <taxon>Bacteria</taxon>
        <taxon>Pseudomonadati</taxon>
        <taxon>Bacteroidota</taxon>
        <taxon>Sphingobacteriia</taxon>
        <taxon>Sphingobacteriales</taxon>
        <taxon>Sphingobacteriaceae</taxon>
        <taxon>Sphingobacterium</taxon>
    </lineage>
</organism>
<dbReference type="RefSeq" id="WP_083295763.1">
    <property type="nucleotide sequence ID" value="NZ_CP068089.1"/>
</dbReference>
<protein>
    <submittedName>
        <fullName evidence="2">Chondroitin polymerase</fullName>
    </submittedName>
    <submittedName>
        <fullName evidence="3">Glycosyl transferase family 2</fullName>
    </submittedName>
</protein>
<proteinExistence type="predicted"/>
<feature type="domain" description="Glycosyltransferase 2-like" evidence="1">
    <location>
        <begin position="4"/>
        <end position="184"/>
    </location>
</feature>
<evidence type="ECO:0000259" key="1">
    <source>
        <dbReference type="Pfam" id="PF00535"/>
    </source>
</evidence>
<accession>A0A2X2J569</accession>
<dbReference type="PANTHER" id="PTHR43685:SF3">
    <property type="entry name" value="SLR2126 PROTEIN"/>
    <property type="match status" value="1"/>
</dbReference>
<dbReference type="InterPro" id="IPR029044">
    <property type="entry name" value="Nucleotide-diphossugar_trans"/>
</dbReference>
<dbReference type="Proteomes" id="UP000251241">
    <property type="component" value="Unassembled WGS sequence"/>
</dbReference>
<dbReference type="SUPFAM" id="SSF53448">
    <property type="entry name" value="Nucleotide-diphospho-sugar transferases"/>
    <property type="match status" value="1"/>
</dbReference>
<dbReference type="EMBL" id="CABWMV010000007">
    <property type="protein sequence ID" value="VXC61985.1"/>
    <property type="molecule type" value="Genomic_DNA"/>
</dbReference>
<dbReference type="Proteomes" id="UP000432350">
    <property type="component" value="Unassembled WGS sequence"/>
</dbReference>
<evidence type="ECO:0000313" key="3">
    <source>
        <dbReference type="EMBL" id="VXC61985.1"/>
    </source>
</evidence>
<gene>
    <name evidence="2" type="primary">kfoC_2</name>
    <name evidence="2" type="ORF">NCTC11343_02622</name>
    <name evidence="3" type="ORF">SPHINGO8BC_150186</name>
</gene>
<evidence type="ECO:0000313" key="4">
    <source>
        <dbReference type="Proteomes" id="UP000251241"/>
    </source>
</evidence>
<evidence type="ECO:0000313" key="5">
    <source>
        <dbReference type="Proteomes" id="UP000432350"/>
    </source>
</evidence>
<dbReference type="Pfam" id="PF00535">
    <property type="entry name" value="Glycos_transf_2"/>
    <property type="match status" value="1"/>
</dbReference>
<evidence type="ECO:0000313" key="2">
    <source>
        <dbReference type="EMBL" id="SPZ86946.1"/>
    </source>
</evidence>
<dbReference type="EMBL" id="UAUU01000009">
    <property type="protein sequence ID" value="SPZ86946.1"/>
    <property type="molecule type" value="Genomic_DNA"/>
</dbReference>
<dbReference type="GeneID" id="97182566"/>
<dbReference type="Gene3D" id="3.90.550.10">
    <property type="entry name" value="Spore Coat Polysaccharide Biosynthesis Protein SpsA, Chain A"/>
    <property type="match status" value="1"/>
</dbReference>
<dbReference type="InterPro" id="IPR050834">
    <property type="entry name" value="Glycosyltransf_2"/>
</dbReference>
<dbReference type="CDD" id="cd06420">
    <property type="entry name" value="GT2_Chondriotin_Pol_N"/>
    <property type="match status" value="1"/>
</dbReference>
<dbReference type="AlphaFoldDB" id="A0A2X2J569"/>
<name>A0A2X2J569_SPHMU</name>
<accession>A0A654A2Z7</accession>
<keyword evidence="3" id="KW-0808">Transferase</keyword>
<reference evidence="2 4" key="1">
    <citation type="submission" date="2018-06" db="EMBL/GenBank/DDBJ databases">
        <authorList>
            <consortium name="Pathogen Informatics"/>
            <person name="Doyle S."/>
        </authorList>
    </citation>
    <scope>NUCLEOTIDE SEQUENCE [LARGE SCALE GENOMIC DNA]</scope>
    <source>
        <strain evidence="2 4">NCTC11343</strain>
    </source>
</reference>
<dbReference type="GO" id="GO:0016740">
    <property type="term" value="F:transferase activity"/>
    <property type="evidence" value="ECO:0007669"/>
    <property type="project" value="UniProtKB-KW"/>
</dbReference>
<dbReference type="InterPro" id="IPR001173">
    <property type="entry name" value="Glyco_trans_2-like"/>
</dbReference>